<keyword evidence="2" id="KW-1185">Reference proteome</keyword>
<accession>A0ABM9WQY7</accession>
<protein>
    <submittedName>
        <fullName evidence="1">Uncharacterized protein</fullName>
    </submittedName>
</protein>
<organism evidence="1 2">
    <name type="scientific">Vibrio antiquarius (strain Ex25)</name>
    <dbReference type="NCBI Taxonomy" id="150340"/>
    <lineage>
        <taxon>Bacteria</taxon>
        <taxon>Pseudomonadati</taxon>
        <taxon>Pseudomonadota</taxon>
        <taxon>Gammaproteobacteria</taxon>
        <taxon>Vibrionales</taxon>
        <taxon>Vibrionaceae</taxon>
        <taxon>Vibrio</taxon>
        <taxon>Vibrio diabolicus subgroup</taxon>
    </lineage>
</organism>
<sequence length="51" mass="5941">MAEPWITPRLYRKLAKARFKKQLLKTVKLALFVVAAVPKWSLTCQCMTKSF</sequence>
<evidence type="ECO:0000313" key="1">
    <source>
        <dbReference type="EMBL" id="EDN55787.1"/>
    </source>
</evidence>
<evidence type="ECO:0000313" key="2">
    <source>
        <dbReference type="Proteomes" id="UP000242664"/>
    </source>
</evidence>
<gene>
    <name evidence="1" type="ORF">VEx25_1613</name>
</gene>
<reference evidence="2" key="1">
    <citation type="submission" date="2006-10" db="EMBL/GenBank/DDBJ databases">
        <authorList>
            <person name="Heidelberg J."/>
            <person name="Sebastian Y."/>
        </authorList>
    </citation>
    <scope>NUCLEOTIDE SEQUENCE [LARGE SCALE GENOMIC DNA]</scope>
    <source>
        <strain evidence="2">EX25</strain>
    </source>
</reference>
<dbReference type="EMBL" id="DS267877">
    <property type="protein sequence ID" value="EDN55787.1"/>
    <property type="molecule type" value="Genomic_DNA"/>
</dbReference>
<proteinExistence type="predicted"/>
<dbReference type="Proteomes" id="UP000242664">
    <property type="component" value="Unassembled WGS sequence"/>
</dbReference>
<name>A0ABM9WQY7_VIBAE</name>